<dbReference type="Proteomes" id="UP000306973">
    <property type="component" value="Unassembled WGS sequence"/>
</dbReference>
<dbReference type="GO" id="GO:0008270">
    <property type="term" value="F:zinc ion binding"/>
    <property type="evidence" value="ECO:0007669"/>
    <property type="project" value="UniProtKB-KW"/>
</dbReference>
<dbReference type="PANTHER" id="PTHR33823:SF4">
    <property type="entry name" value="GENERAL STRESS PROTEIN 16O"/>
    <property type="match status" value="1"/>
</dbReference>
<dbReference type="SUPFAM" id="SSF57716">
    <property type="entry name" value="Glucocorticoid receptor-like (DNA-binding domain)"/>
    <property type="match status" value="1"/>
</dbReference>
<accession>A0A5R8MLC3</accession>
<proteinExistence type="predicted"/>
<dbReference type="RefSeq" id="WP_138179197.1">
    <property type="nucleotide sequence ID" value="NZ_VBUI01000003.1"/>
</dbReference>
<dbReference type="EMBL" id="VBUI01000003">
    <property type="protein sequence ID" value="TLF52984.1"/>
    <property type="molecule type" value="Genomic_DNA"/>
</dbReference>
<gene>
    <name evidence="6" type="ORF">FEI13_02420</name>
</gene>
<reference evidence="6 7" key="1">
    <citation type="journal article" date="2007" name="Int. J. Syst. Evol. Microbiol.">
        <title>Halomonas saccharevitans sp. nov., Halomonas arcis sp. nov. and Halomonas subterranea sp. nov., halophilic bacteria isolated from hypersaline environments of China.</title>
        <authorList>
            <person name="Xu X.W."/>
            <person name="Wu Y.H."/>
            <person name="Zhou Z."/>
            <person name="Wang C.S."/>
            <person name="Zhou Y.G."/>
            <person name="Zhang H.B."/>
            <person name="Wang Y."/>
            <person name="Wu M."/>
        </authorList>
    </citation>
    <scope>NUCLEOTIDE SEQUENCE [LARGE SCALE GENOMIC DNA]</scope>
    <source>
        <strain evidence="6 7">TBZ3</strain>
    </source>
</reference>
<evidence type="ECO:0000256" key="1">
    <source>
        <dbReference type="ARBA" id="ARBA00022723"/>
    </source>
</evidence>
<organism evidence="6 7">
    <name type="scientific">Halomonas urmiana</name>
    <dbReference type="NCBI Taxonomy" id="490901"/>
    <lineage>
        <taxon>Bacteria</taxon>
        <taxon>Pseudomonadati</taxon>
        <taxon>Pseudomonadota</taxon>
        <taxon>Gammaproteobacteria</taxon>
        <taxon>Oceanospirillales</taxon>
        <taxon>Halomonadaceae</taxon>
        <taxon>Halomonas</taxon>
    </lineage>
</organism>
<evidence type="ECO:0000256" key="4">
    <source>
        <dbReference type="PROSITE-ProRule" id="PRU00510"/>
    </source>
</evidence>
<keyword evidence="1" id="KW-0479">Metal-binding</keyword>
<dbReference type="OrthoDB" id="6064855at2"/>
<dbReference type="PROSITE" id="PS51128">
    <property type="entry name" value="ZF_DKSA_2"/>
    <property type="match status" value="1"/>
</dbReference>
<keyword evidence="3" id="KW-0862">Zinc</keyword>
<comment type="caution">
    <text evidence="6">The sequence shown here is derived from an EMBL/GenBank/DDBJ whole genome shotgun (WGS) entry which is preliminary data.</text>
</comment>
<keyword evidence="2" id="KW-0863">Zinc-finger</keyword>
<evidence type="ECO:0000313" key="7">
    <source>
        <dbReference type="Proteomes" id="UP000306973"/>
    </source>
</evidence>
<evidence type="ECO:0000313" key="6">
    <source>
        <dbReference type="EMBL" id="TLF52984.1"/>
    </source>
</evidence>
<sequence length="113" mass="13031">MNHPEIDIEKIRKRLEDLRVELIEQSIDSSESRATVMLDQQSVGRLSRMDALQGQAMAKAEEQRRQQMLQRIDSALARLDREAFGECIECGEWISAKRLERDPTVLKCIDCAE</sequence>
<evidence type="ECO:0000256" key="2">
    <source>
        <dbReference type="ARBA" id="ARBA00022771"/>
    </source>
</evidence>
<protein>
    <submittedName>
        <fullName evidence="6">TraR/DksA family transcriptional regulator</fullName>
    </submittedName>
</protein>
<evidence type="ECO:0000256" key="3">
    <source>
        <dbReference type="ARBA" id="ARBA00022833"/>
    </source>
</evidence>
<dbReference type="AlphaFoldDB" id="A0A5R8MLC3"/>
<dbReference type="PANTHER" id="PTHR33823">
    <property type="entry name" value="RNA POLYMERASE-BINDING TRANSCRIPTION FACTOR DKSA-RELATED"/>
    <property type="match status" value="1"/>
</dbReference>
<feature type="zinc finger region" description="dksA C4-type" evidence="4">
    <location>
        <begin position="87"/>
        <end position="111"/>
    </location>
</feature>
<dbReference type="InterPro" id="IPR000962">
    <property type="entry name" value="Znf_DskA_TraR"/>
</dbReference>
<dbReference type="Pfam" id="PF01258">
    <property type="entry name" value="zf-dskA_traR"/>
    <property type="match status" value="1"/>
</dbReference>
<dbReference type="Gene3D" id="1.20.120.910">
    <property type="entry name" value="DksA, coiled-coil domain"/>
    <property type="match status" value="1"/>
</dbReference>
<name>A0A5R8MLC3_9GAMM</name>
<keyword evidence="7" id="KW-1185">Reference proteome</keyword>
<evidence type="ECO:0000259" key="5">
    <source>
        <dbReference type="Pfam" id="PF01258"/>
    </source>
</evidence>
<feature type="domain" description="Zinc finger DksA/TraR C4-type" evidence="5">
    <location>
        <begin position="84"/>
        <end position="113"/>
    </location>
</feature>